<dbReference type="EMBL" id="JROC01000028">
    <property type="protein sequence ID" value="KGL67068.1"/>
    <property type="molecule type" value="Genomic_DNA"/>
</dbReference>
<gene>
    <name evidence="3" type="ORF">LMUP508_02109</name>
    <name evidence="2" type="ORF">LX03_03675</name>
</gene>
<evidence type="ECO:0000313" key="4">
    <source>
        <dbReference type="Proteomes" id="UP000030001"/>
    </source>
</evidence>
<protein>
    <submittedName>
        <fullName evidence="2">Uncharacterized protein</fullName>
    </submittedName>
</protein>
<feature type="region of interest" description="Disordered" evidence="1">
    <location>
        <begin position="129"/>
        <end position="149"/>
    </location>
</feature>
<reference evidence="3 5" key="2">
    <citation type="submission" date="2019-06" db="EMBL/GenBank/DDBJ databases">
        <authorList>
            <person name="Rodrigo-Torres L."/>
            <person name="Arahal R. D."/>
            <person name="Lucena T."/>
        </authorList>
    </citation>
    <scope>NUCLEOTIDE SEQUENCE [LARGE SCALE GENOMIC DNA]</scope>
    <source>
        <strain evidence="3 5">INIA P508</strain>
    </source>
</reference>
<feature type="region of interest" description="Disordered" evidence="1">
    <location>
        <begin position="70"/>
        <end position="100"/>
    </location>
</feature>
<dbReference type="AlphaFoldDB" id="A0A099YDS1"/>
<dbReference type="RefSeq" id="WP_034539736.1">
    <property type="nucleotide sequence ID" value="NZ_CABFNH010000041.1"/>
</dbReference>
<feature type="compositionally biased region" description="Polar residues" evidence="1">
    <location>
        <begin position="88"/>
        <end position="100"/>
    </location>
</feature>
<dbReference type="Proteomes" id="UP000030001">
    <property type="component" value="Unassembled WGS sequence"/>
</dbReference>
<dbReference type="EMBL" id="CABFNH010000041">
    <property type="protein sequence ID" value="VTZ94146.1"/>
    <property type="molecule type" value="Genomic_DNA"/>
</dbReference>
<evidence type="ECO:0000256" key="1">
    <source>
        <dbReference type="SAM" id="MobiDB-lite"/>
    </source>
</evidence>
<accession>A0A099YDS1</accession>
<organism evidence="2 4">
    <name type="scientific">Limosilactobacillus mucosae</name>
    <name type="common">Lactobacillus mucosae</name>
    <dbReference type="NCBI Taxonomy" id="97478"/>
    <lineage>
        <taxon>Bacteria</taxon>
        <taxon>Bacillati</taxon>
        <taxon>Bacillota</taxon>
        <taxon>Bacilli</taxon>
        <taxon>Lactobacillales</taxon>
        <taxon>Lactobacillaceae</taxon>
        <taxon>Limosilactobacillus</taxon>
    </lineage>
</organism>
<reference evidence="2 4" key="1">
    <citation type="submission" date="2014-09" db="EMBL/GenBank/DDBJ databases">
        <title>Lactobacillus mucosae CRL573 Genome Sequencing.</title>
        <authorList>
            <person name="Bleckwedel J."/>
            <person name="Teran L.C."/>
            <person name="Bonacina J."/>
            <person name="Saavedra L."/>
            <person name="Mozzi F.B."/>
            <person name="Raya R.R."/>
        </authorList>
    </citation>
    <scope>NUCLEOTIDE SEQUENCE [LARGE SCALE GENOMIC DNA]</scope>
    <source>
        <strain evidence="2 4">CRL573</strain>
    </source>
</reference>
<sequence length="364" mass="42734">MNYLFMLFMILIIIATYLLIKKDQENESIKPPLSDQSIQTIFKNKSTVGKIIERSTNSSNKIMGRSEKAYEETIKQSTNSDNHHPKPISTTSTPQSDADQTNHFIHKRSSTTDDSSFDTKPWQSASYFKQPSDQFSSSSKKAQKPTNEQQSINELTIITKNGKKFCQYPIEDDWYLTRIKKFRCKAKQHNTIMFYGLANIYSRTKKRNLNIRFPVYYCQTCDQLMIKESVYRKISHDGKLLCHYVLEDFWKPKLPDEHTSNHFVPTFGNEESVLHKLGYNVNSQIGLTPIQRHAILRQIIVNGQLSKSEVVHHLRYLIRRNRSNRKFKRAIQKWQADLEYVYRMNLSYSRIPIQQMRDLLSKAD</sequence>
<proteinExistence type="predicted"/>
<name>A0A099YDS1_LIMMU</name>
<dbReference type="Proteomes" id="UP000365705">
    <property type="component" value="Unassembled WGS sequence"/>
</dbReference>
<evidence type="ECO:0000313" key="2">
    <source>
        <dbReference type="EMBL" id="KGL67068.1"/>
    </source>
</evidence>
<evidence type="ECO:0000313" key="5">
    <source>
        <dbReference type="Proteomes" id="UP000365705"/>
    </source>
</evidence>
<evidence type="ECO:0000313" key="3">
    <source>
        <dbReference type="EMBL" id="VTZ94146.1"/>
    </source>
</evidence>